<protein>
    <recommendedName>
        <fullName evidence="9">Riboflavin transporter</fullName>
    </recommendedName>
</protein>
<dbReference type="PANTHER" id="PTHR12929:SF10">
    <property type="entry name" value="RIBOFLAVIN TRANSPORTER"/>
    <property type="match status" value="1"/>
</dbReference>
<keyword evidence="7 9" id="KW-1133">Transmembrane helix</keyword>
<feature type="transmembrane region" description="Helical" evidence="9">
    <location>
        <begin position="434"/>
        <end position="455"/>
    </location>
</feature>
<evidence type="ECO:0000256" key="4">
    <source>
        <dbReference type="ARBA" id="ARBA00022448"/>
    </source>
</evidence>
<feature type="transmembrane region" description="Helical" evidence="9">
    <location>
        <begin position="536"/>
        <end position="556"/>
    </location>
</feature>
<evidence type="ECO:0000313" key="10">
    <source>
        <dbReference type="EMBL" id="KAK3799586.1"/>
    </source>
</evidence>
<dbReference type="GO" id="GO:0032217">
    <property type="term" value="F:riboflavin transmembrane transporter activity"/>
    <property type="evidence" value="ECO:0007669"/>
    <property type="project" value="UniProtKB-UniRule"/>
</dbReference>
<feature type="transmembrane region" description="Helical" evidence="9">
    <location>
        <begin position="495"/>
        <end position="516"/>
    </location>
</feature>
<evidence type="ECO:0000256" key="7">
    <source>
        <dbReference type="ARBA" id="ARBA00022989"/>
    </source>
</evidence>
<evidence type="ECO:0000313" key="11">
    <source>
        <dbReference type="Proteomes" id="UP001283361"/>
    </source>
</evidence>
<feature type="transmembrane region" description="Helical" evidence="9">
    <location>
        <begin position="106"/>
        <end position="123"/>
    </location>
</feature>
<keyword evidence="5 9" id="KW-1003">Cell membrane</keyword>
<comment type="function">
    <text evidence="9">Plasma membrane transporter mediating the uptake by cells of the water soluble vitamin B2/riboflavin that plays a key role in biochemical oxidation-reduction reactions of the carbohydrate, lipid, and amino acid metabolism.</text>
</comment>
<keyword evidence="6 9" id="KW-0812">Transmembrane</keyword>
<keyword evidence="8 9" id="KW-0472">Membrane</keyword>
<evidence type="ECO:0000256" key="1">
    <source>
        <dbReference type="ARBA" id="ARBA00000215"/>
    </source>
</evidence>
<feature type="transmembrane region" description="Helical" evidence="9">
    <location>
        <begin position="563"/>
        <end position="586"/>
    </location>
</feature>
<dbReference type="AlphaFoldDB" id="A0AAE1B668"/>
<reference evidence="10" key="1">
    <citation type="journal article" date="2023" name="G3 (Bethesda)">
        <title>A reference genome for the long-term kleptoplast-retaining sea slug Elysia crispata morphotype clarki.</title>
        <authorList>
            <person name="Eastman K.E."/>
            <person name="Pendleton A.L."/>
            <person name="Shaikh M.A."/>
            <person name="Suttiyut T."/>
            <person name="Ogas R."/>
            <person name="Tomko P."/>
            <person name="Gavelis G."/>
            <person name="Widhalm J.R."/>
            <person name="Wisecaver J.H."/>
        </authorList>
    </citation>
    <scope>NUCLEOTIDE SEQUENCE</scope>
    <source>
        <strain evidence="10">ECLA1</strain>
    </source>
</reference>
<dbReference type="Pfam" id="PF06237">
    <property type="entry name" value="SLC52_ribofla_tr"/>
    <property type="match status" value="1"/>
</dbReference>
<gene>
    <name evidence="10" type="ORF">RRG08_053214</name>
</gene>
<feature type="transmembrane region" description="Helical" evidence="9">
    <location>
        <begin position="213"/>
        <end position="235"/>
    </location>
</feature>
<organism evidence="10 11">
    <name type="scientific">Elysia crispata</name>
    <name type="common">lettuce slug</name>
    <dbReference type="NCBI Taxonomy" id="231223"/>
    <lineage>
        <taxon>Eukaryota</taxon>
        <taxon>Metazoa</taxon>
        <taxon>Spiralia</taxon>
        <taxon>Lophotrochozoa</taxon>
        <taxon>Mollusca</taxon>
        <taxon>Gastropoda</taxon>
        <taxon>Heterobranchia</taxon>
        <taxon>Euthyneura</taxon>
        <taxon>Panpulmonata</taxon>
        <taxon>Sacoglossa</taxon>
        <taxon>Placobranchoidea</taxon>
        <taxon>Plakobranchidae</taxon>
        <taxon>Elysia</taxon>
    </lineage>
</organism>
<keyword evidence="4 9" id="KW-0813">Transport</keyword>
<comment type="subcellular location">
    <subcellularLocation>
        <location evidence="2 9">Cell membrane</location>
        <topology evidence="2 9">Multi-pass membrane protein</topology>
    </subcellularLocation>
</comment>
<sequence>MSVEVNKGVQDQSVVPTSYKSRTVDVFTVEAGGMDNKYRNGKACDSTRAMASADEIEREALVSANPQGAHLEQDGITGQASSSNACVRSVQTMIENIRLSLGDTKLVVHLLVIIFAIASWADMNGMWSEMPLLTLHAPEEWTLPSYVNIISQVANIGPILFVVVSYLLPKTRPQLEISVSFIVIIISMVAAFLMGYFYDHTSYIAGQERSTGLFLINFFLAVGDCTSSVCFYAYMSLMKPQYIASLLLGEGLSGFLPGMLALIQGAGEVQCVNVSSEANRTFPNGTEHNVTEYNVYPQYEQPLFSVRVYFTVVSVMIALSAAAFVVLNKWSYCRSEFVRYKEHHMTVPYEEEDEGKRGRLSSYGSVDEQIGHVNGGVDNKTSRMDSNRGSAHMDYEANSSRETLQISYSGSTKARFREMWKNLVYLQNLSRVKFFWLLFLVLIVNITLTTFLPSVQIYTVLPYGLDYYHLTTSLVQMANPVACFFALFIMAEQVWIISVITALGQVIVAYLIYLAALSPEPPMHNRSGGGEIAVSMWILVTLLLIYAKVCVAGVLRKCGGRSALIWAGFITQVGTSIGAIVGFLLVNHYHMFKDAPFC</sequence>
<dbReference type="Proteomes" id="UP001283361">
    <property type="component" value="Unassembled WGS sequence"/>
</dbReference>
<name>A0AAE1B668_9GAST</name>
<evidence type="ECO:0000256" key="3">
    <source>
        <dbReference type="ARBA" id="ARBA00006366"/>
    </source>
</evidence>
<dbReference type="GO" id="GO:0005886">
    <property type="term" value="C:plasma membrane"/>
    <property type="evidence" value="ECO:0007669"/>
    <property type="project" value="UniProtKB-SubCell"/>
</dbReference>
<feature type="transmembrane region" description="Helical" evidence="9">
    <location>
        <begin position="467"/>
        <end position="488"/>
    </location>
</feature>
<feature type="transmembrane region" description="Helical" evidence="9">
    <location>
        <begin position="242"/>
        <end position="263"/>
    </location>
</feature>
<evidence type="ECO:0000256" key="2">
    <source>
        <dbReference type="ARBA" id="ARBA00004651"/>
    </source>
</evidence>
<dbReference type="EMBL" id="JAWDGP010000552">
    <property type="protein sequence ID" value="KAK3799586.1"/>
    <property type="molecule type" value="Genomic_DNA"/>
</dbReference>
<feature type="transmembrane region" description="Helical" evidence="9">
    <location>
        <begin position="179"/>
        <end position="198"/>
    </location>
</feature>
<evidence type="ECO:0000256" key="8">
    <source>
        <dbReference type="ARBA" id="ARBA00023136"/>
    </source>
</evidence>
<feature type="transmembrane region" description="Helical" evidence="9">
    <location>
        <begin position="143"/>
        <end position="167"/>
    </location>
</feature>
<evidence type="ECO:0000256" key="5">
    <source>
        <dbReference type="ARBA" id="ARBA00022475"/>
    </source>
</evidence>
<comment type="caution">
    <text evidence="10">The sequence shown here is derived from an EMBL/GenBank/DDBJ whole genome shotgun (WGS) entry which is preliminary data.</text>
</comment>
<proteinExistence type="inferred from homology"/>
<keyword evidence="11" id="KW-1185">Reference proteome</keyword>
<evidence type="ECO:0000256" key="6">
    <source>
        <dbReference type="ARBA" id="ARBA00022692"/>
    </source>
</evidence>
<dbReference type="PANTHER" id="PTHR12929">
    <property type="entry name" value="SOLUTE CARRIER FAMILY 52"/>
    <property type="match status" value="1"/>
</dbReference>
<evidence type="ECO:0000256" key="9">
    <source>
        <dbReference type="RuleBase" id="RU368035"/>
    </source>
</evidence>
<dbReference type="InterPro" id="IPR009357">
    <property type="entry name" value="Riboflavin_transptr"/>
</dbReference>
<feature type="transmembrane region" description="Helical" evidence="9">
    <location>
        <begin position="308"/>
        <end position="327"/>
    </location>
</feature>
<comment type="catalytic activity">
    <reaction evidence="1 9">
        <text>riboflavin(in) = riboflavin(out)</text>
        <dbReference type="Rhea" id="RHEA:35015"/>
        <dbReference type="ChEBI" id="CHEBI:57986"/>
    </reaction>
</comment>
<accession>A0AAE1B668</accession>
<comment type="similarity">
    <text evidence="3 9">Belongs to the riboflavin transporter family.</text>
</comment>